<dbReference type="InterPro" id="IPR033123">
    <property type="entry name" value="GH11_dom"/>
</dbReference>
<dbReference type="PROSITE" id="PS51761">
    <property type="entry name" value="GH11_3"/>
    <property type="match status" value="2"/>
</dbReference>
<keyword evidence="4 9" id="KW-0858">Xylan degradation</keyword>
<feature type="active site" description="Proton donor" evidence="9">
    <location>
        <position position="238"/>
    </location>
</feature>
<evidence type="ECO:0000256" key="6">
    <source>
        <dbReference type="ARBA" id="ARBA00023277"/>
    </source>
</evidence>
<evidence type="ECO:0000256" key="9">
    <source>
        <dbReference type="PROSITE-ProRule" id="PRU01097"/>
    </source>
</evidence>
<keyword evidence="8 9" id="KW-0624">Polysaccharide degradation</keyword>
<organism evidence="12 13">
    <name type="scientific">Ruminococcus flavefaciens</name>
    <dbReference type="NCBI Taxonomy" id="1265"/>
    <lineage>
        <taxon>Bacteria</taxon>
        <taxon>Bacillati</taxon>
        <taxon>Bacillota</taxon>
        <taxon>Clostridia</taxon>
        <taxon>Eubacteriales</taxon>
        <taxon>Oscillospiraceae</taxon>
        <taxon>Ruminococcus</taxon>
    </lineage>
</organism>
<feature type="domain" description="GH11" evidence="11">
    <location>
        <begin position="51"/>
        <end position="251"/>
    </location>
</feature>
<dbReference type="Proteomes" id="UP000184394">
    <property type="component" value="Unassembled WGS sequence"/>
</dbReference>
<protein>
    <recommendedName>
        <fullName evidence="3 9">endo-1,4-beta-xylanase</fullName>
        <ecNumber evidence="3 9">3.2.1.8</ecNumber>
    </recommendedName>
</protein>
<dbReference type="OrthoDB" id="1820417at2"/>
<evidence type="ECO:0000256" key="2">
    <source>
        <dbReference type="ARBA" id="ARBA00004851"/>
    </source>
</evidence>
<feature type="chain" id="PRO_5013201070" description="endo-1,4-beta-xylanase" evidence="10">
    <location>
        <begin position="30"/>
        <end position="751"/>
    </location>
</feature>
<comment type="similarity">
    <text evidence="9">Belongs to the glycosyl hydrolase 11 (cellulase G) family.</text>
</comment>
<keyword evidence="5 9" id="KW-0378">Hydrolase</keyword>
<dbReference type="GO" id="GO:0045493">
    <property type="term" value="P:xylan catabolic process"/>
    <property type="evidence" value="ECO:0007669"/>
    <property type="project" value="UniProtKB-UniRule"/>
</dbReference>
<dbReference type="InterPro" id="IPR001137">
    <property type="entry name" value="Glyco_hydro_11"/>
</dbReference>
<comment type="pathway">
    <text evidence="2 9">Glycan degradation; xylan degradation.</text>
</comment>
<reference evidence="12 13" key="1">
    <citation type="submission" date="2016-11" db="EMBL/GenBank/DDBJ databases">
        <authorList>
            <person name="Jaros S."/>
            <person name="Januszkiewicz K."/>
            <person name="Wedrychowicz H."/>
        </authorList>
    </citation>
    <scope>NUCLEOTIDE SEQUENCE [LARGE SCALE GENOMIC DNA]</scope>
    <source>
        <strain evidence="12 13">Y1</strain>
    </source>
</reference>
<keyword evidence="7 9" id="KW-0326">Glycosidase</keyword>
<dbReference type="PANTHER" id="PTHR46828:SF2">
    <property type="entry name" value="ENDO-1,4-BETA-XYLANASE A-RELATED"/>
    <property type="match status" value="1"/>
</dbReference>
<dbReference type="Pfam" id="PF00457">
    <property type="entry name" value="Glyco_hydro_11"/>
    <property type="match status" value="3"/>
</dbReference>
<feature type="domain" description="GH11" evidence="11">
    <location>
        <begin position="266"/>
        <end position="471"/>
    </location>
</feature>
<gene>
    <name evidence="12" type="ORF">SAMN04487860_10411</name>
</gene>
<keyword evidence="6 9" id="KW-0119">Carbohydrate metabolism</keyword>
<name>A0A1M7IAB5_RUMFL</name>
<evidence type="ECO:0000256" key="1">
    <source>
        <dbReference type="ARBA" id="ARBA00000681"/>
    </source>
</evidence>
<evidence type="ECO:0000313" key="12">
    <source>
        <dbReference type="EMBL" id="SHM37712.1"/>
    </source>
</evidence>
<dbReference type="EC" id="3.2.1.8" evidence="3 9"/>
<comment type="caution">
    <text evidence="9">Lacks conserved residue(s) required for the propagation of feature annotation.</text>
</comment>
<evidence type="ECO:0000256" key="7">
    <source>
        <dbReference type="ARBA" id="ARBA00023295"/>
    </source>
</evidence>
<feature type="active site" description="Nucleophile" evidence="9">
    <location>
        <position position="148"/>
    </location>
</feature>
<dbReference type="EMBL" id="FRCT01000004">
    <property type="protein sequence ID" value="SHM37712.1"/>
    <property type="molecule type" value="Genomic_DNA"/>
</dbReference>
<dbReference type="Gene3D" id="2.60.120.180">
    <property type="match status" value="3"/>
</dbReference>
<evidence type="ECO:0000313" key="13">
    <source>
        <dbReference type="Proteomes" id="UP000184394"/>
    </source>
</evidence>
<proteinExistence type="inferred from homology"/>
<evidence type="ECO:0000256" key="10">
    <source>
        <dbReference type="SAM" id="SignalP"/>
    </source>
</evidence>
<dbReference type="GO" id="GO:0031176">
    <property type="term" value="F:endo-1,4-beta-xylanase activity"/>
    <property type="evidence" value="ECO:0007669"/>
    <property type="project" value="UniProtKB-UniRule"/>
</dbReference>
<evidence type="ECO:0000256" key="3">
    <source>
        <dbReference type="ARBA" id="ARBA00012590"/>
    </source>
</evidence>
<dbReference type="PANTHER" id="PTHR46828">
    <property type="entry name" value="ENDO-1,4-BETA-XYLANASE A-RELATED"/>
    <property type="match status" value="1"/>
</dbReference>
<dbReference type="InterPro" id="IPR013319">
    <property type="entry name" value="GH11/12"/>
</dbReference>
<evidence type="ECO:0000256" key="4">
    <source>
        <dbReference type="ARBA" id="ARBA00022651"/>
    </source>
</evidence>
<dbReference type="AlphaFoldDB" id="A0A1M7IAB5"/>
<dbReference type="SUPFAM" id="SSF49899">
    <property type="entry name" value="Concanavalin A-like lectins/glucanases"/>
    <property type="match status" value="3"/>
</dbReference>
<evidence type="ECO:0000256" key="8">
    <source>
        <dbReference type="ARBA" id="ARBA00023326"/>
    </source>
</evidence>
<dbReference type="UniPathway" id="UPA00114"/>
<evidence type="ECO:0000259" key="11">
    <source>
        <dbReference type="PROSITE" id="PS51761"/>
    </source>
</evidence>
<keyword evidence="10" id="KW-0732">Signal</keyword>
<feature type="signal peptide" evidence="10">
    <location>
        <begin position="1"/>
        <end position="29"/>
    </location>
</feature>
<evidence type="ECO:0000256" key="5">
    <source>
        <dbReference type="ARBA" id="ARBA00022801"/>
    </source>
</evidence>
<accession>A0A1M7IAB5</accession>
<dbReference type="RefSeq" id="WP_072949556.1">
    <property type="nucleotide sequence ID" value="NZ_FRCT01000004.1"/>
</dbReference>
<comment type="catalytic activity">
    <reaction evidence="1 9">
        <text>Endohydrolysis of (1-&gt;4)-beta-D-xylosidic linkages in xylans.</text>
        <dbReference type="EC" id="3.2.1.8"/>
    </reaction>
</comment>
<dbReference type="InterPro" id="IPR013320">
    <property type="entry name" value="ConA-like_dom_sf"/>
</dbReference>
<sequence>MNNTKKHFLSALTACLVTAASMTVFHIHAVGNTNMSAAEKQTVGLETEKEALTEHIIGPDNGENYNIWKGKDDNGELSLDLNNSDLSFECSWNGTKRAEYLIGKNDRINFDNYKRYSMEYSAEINCEDDYGFGASFVCSNEIDSPQTEVRVLEAYSGEEYSSHEITQTIEVNGVSYNVYNCSLPCYGFELRTIYVLRSDKLAAEKKISGDIDIKGIFKALNMEGYKLHDTHTAIMYIEGLGEKGSIKVNRNNINIIQPPERITVPNSNSLDYVYYDGLRYSFWQDDSISNGKMTFNSDGSAECIYDNTNQYSDCLFKKGIIKEKGLTYDEYDNLSINYKTTIKAKDNYAAGVYGWLKNDFVEFYVVQFRNSDDFLGDAKYVETVTIDGVKYDIYKGYAMPLAFDAPLIERYWSVSQQVYNKNVYEGNGEVDLIKHFQAWEKAGLKRHTLYEVSSFAESFGKGKGEFILGDVDISIKSPQDKNDVILGIQDSKYEKEGYSYYPNDTCILKEDGTFIFSCDHAKPVCSTNRRTKVFPDGQKIYINKNDGLNIIYDADVSTECDYYINGNVYMATEDNYTNINLCIYDYSSQDRSISNAKKVGEFELYGVPYELYISNYINKEHTINGTYNTMTYYSVCKDKVKNHENIRSNIDVAAHAKAFKDAGYETGSVTGISLDVIFNGAGKGEVVFKNCDYEITKGEPQTVTQEDIELFQNFLLGKECDLAGKDFDLNNDFKWDIYDLIEMKKTVYGEL</sequence>